<dbReference type="PRINTS" id="PR00411">
    <property type="entry name" value="PNDRDTASEI"/>
</dbReference>
<proteinExistence type="predicted"/>
<sequence length="365" mass="41087">MVFLIKVAIMGAGLSGLACAITLEQNGIIPTIFEKREVVGDRFVNLEIFLSILTKPVTDVISFFTENYGIIIHPVSNIKNLHIYSENEKSKIQGNLGFISLRGRDSDSLENQFSRQLKSKIIFNSKHTYEELLQEYTHVIIATGDAAYTSKIQVFNESLTVSLRGATIEGDFDKYSVCAWLNNKLAPKGYGYLIPLSEKEAQIVIGYPDYNGIKNINEDQLWENFYKEVCTSLEQDLRITDQFKVKNYIIGLCNTPRIGNTFFVGNCFGSVMPFLGFGQFASILTGIYAALDICGKGNYEQLTHKLRESYKNSLALRRGIELLDNKKLDLFVSGLEGKLGERLFNSKYDFLRIGGAILRPITKTK</sequence>
<dbReference type="AlphaFoldDB" id="A0A4R2U3L0"/>
<dbReference type="PROSITE" id="PS51257">
    <property type="entry name" value="PROKAR_LIPOPROTEIN"/>
    <property type="match status" value="1"/>
</dbReference>
<gene>
    <name evidence="2" type="ORF">EDD79_100673</name>
</gene>
<dbReference type="Gene3D" id="3.30.9.10">
    <property type="entry name" value="D-Amino Acid Oxidase, subunit A, domain 2"/>
    <property type="match status" value="1"/>
</dbReference>
<accession>A0A4R2U3L0</accession>
<dbReference type="InterPro" id="IPR036188">
    <property type="entry name" value="FAD/NAD-bd_sf"/>
</dbReference>
<dbReference type="Pfam" id="PF13450">
    <property type="entry name" value="NAD_binding_8"/>
    <property type="match status" value="1"/>
</dbReference>
<dbReference type="Proteomes" id="UP000295504">
    <property type="component" value="Unassembled WGS sequence"/>
</dbReference>
<name>A0A4R2U3L0_9FIRM</name>
<feature type="chain" id="PRO_5038984199" evidence="1">
    <location>
        <begin position="21"/>
        <end position="365"/>
    </location>
</feature>
<evidence type="ECO:0000313" key="3">
    <source>
        <dbReference type="Proteomes" id="UP000295504"/>
    </source>
</evidence>
<dbReference type="EMBL" id="SLYC01000006">
    <property type="protein sequence ID" value="TCQ04669.1"/>
    <property type="molecule type" value="Genomic_DNA"/>
</dbReference>
<feature type="signal peptide" evidence="1">
    <location>
        <begin position="1"/>
        <end position="20"/>
    </location>
</feature>
<reference evidence="2 3" key="1">
    <citation type="submission" date="2019-03" db="EMBL/GenBank/DDBJ databases">
        <title>Genomic Encyclopedia of Type Strains, Phase IV (KMG-IV): sequencing the most valuable type-strain genomes for metagenomic binning, comparative biology and taxonomic classification.</title>
        <authorList>
            <person name="Goeker M."/>
        </authorList>
    </citation>
    <scope>NUCLEOTIDE SEQUENCE [LARGE SCALE GENOMIC DNA]</scope>
    <source>
        <strain evidence="2 3">DSM 100013</strain>
    </source>
</reference>
<comment type="caution">
    <text evidence="2">The sequence shown here is derived from an EMBL/GenBank/DDBJ whole genome shotgun (WGS) entry which is preliminary data.</text>
</comment>
<evidence type="ECO:0000313" key="2">
    <source>
        <dbReference type="EMBL" id="TCQ04669.1"/>
    </source>
</evidence>
<keyword evidence="3" id="KW-1185">Reference proteome</keyword>
<dbReference type="SUPFAM" id="SSF51905">
    <property type="entry name" value="FAD/NAD(P)-binding domain"/>
    <property type="match status" value="1"/>
</dbReference>
<keyword evidence="1" id="KW-0732">Signal</keyword>
<protein>
    <submittedName>
        <fullName evidence="2">Flavin-dependent dehydrogenase</fullName>
    </submittedName>
</protein>
<evidence type="ECO:0000256" key="1">
    <source>
        <dbReference type="SAM" id="SignalP"/>
    </source>
</evidence>
<dbReference type="Gene3D" id="3.50.50.60">
    <property type="entry name" value="FAD/NAD(P)-binding domain"/>
    <property type="match status" value="2"/>
</dbReference>
<dbReference type="RefSeq" id="WP_243098171.1">
    <property type="nucleotide sequence ID" value="NZ_CP058648.1"/>
</dbReference>
<organism evidence="2 3">
    <name type="scientific">Serpentinicella alkaliphila</name>
    <dbReference type="NCBI Taxonomy" id="1734049"/>
    <lineage>
        <taxon>Bacteria</taxon>
        <taxon>Bacillati</taxon>
        <taxon>Bacillota</taxon>
        <taxon>Clostridia</taxon>
        <taxon>Peptostreptococcales</taxon>
        <taxon>Natronincolaceae</taxon>
        <taxon>Serpentinicella</taxon>
    </lineage>
</organism>